<protein>
    <submittedName>
        <fullName evidence="3">Uncharacterized protein LOC116223157 isoform X1</fullName>
    </submittedName>
</protein>
<feature type="compositionally biased region" description="Basic and acidic residues" evidence="1">
    <location>
        <begin position="438"/>
        <end position="454"/>
    </location>
</feature>
<evidence type="ECO:0000256" key="1">
    <source>
        <dbReference type="SAM" id="MobiDB-lite"/>
    </source>
</evidence>
<accession>A0A8M1KSS5</accession>
<sequence>MSPSVSINMCVKLVPSLYFRKLQMIRAAFIIAFSDEELDWAIEKVIRCVGFLTLNILMPALRVCGRMEASATQREILLVQAAAGGKEVYKGPRAEGDCIDARIFKTAHRFDDVESPMPASQSRADFNILYSRRLPKGRQNHANEFKFVVAKALEIPTLLLESLTPGYAVWRRGFYAGSQDISEFLKNNKNQLPTRQAFIGLIQITSELLIDLRTLILRKQSTRAEGSVTQEGNYFKFEDFIKFILDQFVLESARNFLERLMNAPSLLRLRYASRIGTEAAEMAFLSQVFVPERGSVMKLLITAISKNVAYFLHDALDIMARKRAQLVSDTDSETEYSHTETHSDTSVSTSSLTEDTLQSQDCAGQCETLSPGQGGGALAERGVTQTLTTSSSSSSSEVSRSHSTSTCSLNSLPPERPHESSSLFIRPGEAVATVGMSPHEDSANVKSSRGEDKQRRKRIFTIRWKSNRSIAPAPVTVVETSAPHSTVRTSRPSLSSRIASGISRLLCCCKGQE</sequence>
<feature type="compositionally biased region" description="Polar residues" evidence="1">
    <location>
        <begin position="344"/>
        <end position="358"/>
    </location>
</feature>
<dbReference type="GeneID" id="116223157"/>
<organism evidence="2 3">
    <name type="scientific">Clupea harengus</name>
    <name type="common">Atlantic herring</name>
    <dbReference type="NCBI Taxonomy" id="7950"/>
    <lineage>
        <taxon>Eukaryota</taxon>
        <taxon>Metazoa</taxon>
        <taxon>Chordata</taxon>
        <taxon>Craniata</taxon>
        <taxon>Vertebrata</taxon>
        <taxon>Euteleostomi</taxon>
        <taxon>Actinopterygii</taxon>
        <taxon>Neopterygii</taxon>
        <taxon>Teleostei</taxon>
        <taxon>Clupei</taxon>
        <taxon>Clupeiformes</taxon>
        <taxon>Clupeoidei</taxon>
        <taxon>Clupeidae</taxon>
        <taxon>Clupea</taxon>
    </lineage>
</organism>
<name>A0A8M1KSS5_CLUHA</name>
<proteinExistence type="predicted"/>
<dbReference type="Proteomes" id="UP000515152">
    <property type="component" value="Chromosome 13"/>
</dbReference>
<dbReference type="RefSeq" id="XP_042565478.1">
    <property type="nucleotide sequence ID" value="XM_042709544.1"/>
</dbReference>
<evidence type="ECO:0000313" key="3">
    <source>
        <dbReference type="RefSeq" id="XP_042565478.1"/>
    </source>
</evidence>
<gene>
    <name evidence="3" type="primary">LOC116223157</name>
</gene>
<feature type="region of interest" description="Disordered" evidence="1">
    <location>
        <begin position="435"/>
        <end position="457"/>
    </location>
</feature>
<keyword evidence="2" id="KW-1185">Reference proteome</keyword>
<feature type="region of interest" description="Disordered" evidence="1">
    <location>
        <begin position="384"/>
        <end position="421"/>
    </location>
</feature>
<reference evidence="3" key="1">
    <citation type="submission" date="2025-08" db="UniProtKB">
        <authorList>
            <consortium name="RefSeq"/>
        </authorList>
    </citation>
    <scope>IDENTIFICATION</scope>
</reference>
<dbReference type="OrthoDB" id="10542571at2759"/>
<feature type="region of interest" description="Disordered" evidence="1">
    <location>
        <begin position="331"/>
        <end position="358"/>
    </location>
</feature>
<feature type="compositionally biased region" description="Low complexity" evidence="1">
    <location>
        <begin position="384"/>
        <end position="412"/>
    </location>
</feature>
<dbReference type="AlphaFoldDB" id="A0A8M1KSS5"/>
<evidence type="ECO:0000313" key="2">
    <source>
        <dbReference type="Proteomes" id="UP000515152"/>
    </source>
</evidence>